<dbReference type="InterPro" id="IPR003593">
    <property type="entry name" value="AAA+_ATPase"/>
</dbReference>
<dbReference type="PROSITE" id="PS00211">
    <property type="entry name" value="ABC_TRANSPORTER_1"/>
    <property type="match status" value="2"/>
</dbReference>
<evidence type="ECO:0000256" key="4">
    <source>
        <dbReference type="ARBA" id="ARBA00022741"/>
    </source>
</evidence>
<dbReference type="PROSITE" id="PS50893">
    <property type="entry name" value="ABC_TRANSPORTER_2"/>
    <property type="match status" value="2"/>
</dbReference>
<feature type="domain" description="ABC transporter" evidence="9">
    <location>
        <begin position="791"/>
        <end position="1033"/>
    </location>
</feature>
<dbReference type="InterPro" id="IPR027417">
    <property type="entry name" value="P-loop_NTPase"/>
</dbReference>
<dbReference type="InterPro" id="IPR034003">
    <property type="entry name" value="ABCG_PDR_2"/>
</dbReference>
<evidence type="ECO:0000256" key="5">
    <source>
        <dbReference type="ARBA" id="ARBA00022840"/>
    </source>
</evidence>
<evidence type="ECO:0000256" key="8">
    <source>
        <dbReference type="SAM" id="Phobius"/>
    </source>
</evidence>
<dbReference type="AlphaFoldDB" id="A0A418AHC2"/>
<proteinExistence type="predicted"/>
<feature type="transmembrane region" description="Helical" evidence="8">
    <location>
        <begin position="620"/>
        <end position="641"/>
    </location>
</feature>
<organism evidence="10 11">
    <name type="scientific">Aphanomyces invadans</name>
    <dbReference type="NCBI Taxonomy" id="157072"/>
    <lineage>
        <taxon>Eukaryota</taxon>
        <taxon>Sar</taxon>
        <taxon>Stramenopiles</taxon>
        <taxon>Oomycota</taxon>
        <taxon>Saprolegniomycetes</taxon>
        <taxon>Saprolegniales</taxon>
        <taxon>Verrucalvaceae</taxon>
        <taxon>Aphanomyces</taxon>
    </lineage>
</organism>
<keyword evidence="11" id="KW-1185">Reference proteome</keyword>
<name>A0A418AHC2_9STRA</name>
<evidence type="ECO:0000313" key="11">
    <source>
        <dbReference type="Proteomes" id="UP000285060"/>
    </source>
</evidence>
<dbReference type="Gene3D" id="3.40.50.300">
    <property type="entry name" value="P-loop containing nucleotide triphosphate hydrolases"/>
    <property type="match status" value="2"/>
</dbReference>
<dbReference type="SUPFAM" id="SSF52540">
    <property type="entry name" value="P-loop containing nucleoside triphosphate hydrolases"/>
    <property type="match status" value="2"/>
</dbReference>
<feature type="transmembrane region" description="Helical" evidence="8">
    <location>
        <begin position="547"/>
        <end position="566"/>
    </location>
</feature>
<keyword evidence="2" id="KW-0813">Transport</keyword>
<evidence type="ECO:0000256" key="7">
    <source>
        <dbReference type="ARBA" id="ARBA00023136"/>
    </source>
</evidence>
<sequence>MAGSRKGDGLDVDQLHPASATGGWTYQEAVSPNPSLHADEDIFLKSGITPEMILQSQRNDASMQHIYSTVFTKENIQKLGFRNLIKQIRSKIGKTTQVPTCEIRMKNVDYIAPISHHDSQIETLASAFRLPSLGGKKEEAKYILKNVNAIFKPGTMTLVVGPPSCGKTSLLKLLAGILHVQGKEKLKGSITYNGCKANQIDLSSLAAYVQQSDNHYPTLTVKETFEFSHKCLVGKIDPNDPLAVNEQHMVDILISVFGLSECADTIIGDDMIRGVSGGQKRRVTVGEMMTGRATTLLLDEFSNGLDASTTYDIAKAVRTMADVLEKTVVMTMLQPPPEVYNMFDSVLVLDKGEVVYNGPRTTLPSYFRSIGFECPPRKDIADFLQEVTTHLGPRFATTDRLMKNNKRPSTAAEFASRFRESSVFHNLMTEVSQAEKHSWNFASAKGSRVAMGYADCFKVVFGRTVKASLRDARFNRSRMIQAVVLGTIVGTVFLDTGRNENVLDEKNFVPIKVGLLYLATMFQALATLSAIEAIINRRAVLYKQSAFHFFHISTYALSEAIMELLWTIPQVFLFSAPLYYAVGLANSAGAFLTFVGMLYLASTIYSQLFRLISALSPDAVLAKVYAMLVIFLHIVFSGYILPQPKIPTGWIWLYWSNPMAWILRALCQNEFLSSTRVYDFKPPFAVKLSNGTTGRFRLGDISLDLFGMSRNPDFIPAAVGVLVGIYVVLLTLTTIVYAHVRIRSRFSTTSAPGKSTTDSKAGNVPFDAVAIPFQSTRGGGVNSLPFVPVTLSFRDLYYTIDVGTRKNKTTRQLLKGIHGCFQPGTLTALMGSTGAGKTTLMDVIAGRKTAGVIEGDMFVNGHPLVRQTFNSVSGYCEQTDMHEGTATIREAFLFSASLRLPSDTTALLRESFVDDILDVLELTPKADAQYLTLSQGERKRVTIGVELLSNPSILFLDEPTTGLDSRAATIVMECIKRIAESGRTVVCTIHQPSTVLFELFDKLLLLKTGGELVYFGDLGPKSVHLLEYFGHFAGLDPIGASENPATYML</sequence>
<feature type="domain" description="ABC transporter" evidence="9">
    <location>
        <begin position="128"/>
        <end position="376"/>
    </location>
</feature>
<dbReference type="FunFam" id="3.40.50.300:FF:000289">
    <property type="entry name" value="ABC transporter G family member 31"/>
    <property type="match status" value="1"/>
</dbReference>
<evidence type="ECO:0000256" key="2">
    <source>
        <dbReference type="ARBA" id="ARBA00022448"/>
    </source>
</evidence>
<evidence type="ECO:0000256" key="1">
    <source>
        <dbReference type="ARBA" id="ARBA00004141"/>
    </source>
</evidence>
<dbReference type="InterPro" id="IPR003439">
    <property type="entry name" value="ABC_transporter-like_ATP-bd"/>
</dbReference>
<dbReference type="InterPro" id="IPR013525">
    <property type="entry name" value="ABC2_TM"/>
</dbReference>
<keyword evidence="5" id="KW-0067">ATP-binding</keyword>
<dbReference type="SMART" id="SM00382">
    <property type="entry name" value="AAA"/>
    <property type="match status" value="2"/>
</dbReference>
<dbReference type="GO" id="GO:0140359">
    <property type="term" value="F:ABC-type transporter activity"/>
    <property type="evidence" value="ECO:0007669"/>
    <property type="project" value="InterPro"/>
</dbReference>
<feature type="transmembrane region" description="Helical" evidence="8">
    <location>
        <begin position="514"/>
        <end position="535"/>
    </location>
</feature>
<dbReference type="GO" id="GO:0016020">
    <property type="term" value="C:membrane"/>
    <property type="evidence" value="ECO:0007669"/>
    <property type="project" value="UniProtKB-SubCell"/>
</dbReference>
<evidence type="ECO:0000256" key="6">
    <source>
        <dbReference type="ARBA" id="ARBA00022989"/>
    </source>
</evidence>
<evidence type="ECO:0000256" key="3">
    <source>
        <dbReference type="ARBA" id="ARBA00022692"/>
    </source>
</evidence>
<dbReference type="EMBL" id="QUSY01002549">
    <property type="protein sequence ID" value="RHY20799.1"/>
    <property type="molecule type" value="Genomic_DNA"/>
</dbReference>
<accession>A0A418AHC2</accession>
<feature type="transmembrane region" description="Helical" evidence="8">
    <location>
        <begin position="578"/>
        <end position="600"/>
    </location>
</feature>
<evidence type="ECO:0000313" key="10">
    <source>
        <dbReference type="EMBL" id="RHY20799.1"/>
    </source>
</evidence>
<dbReference type="CDD" id="cd03232">
    <property type="entry name" value="ABCG_PDR_domain2"/>
    <property type="match status" value="1"/>
</dbReference>
<dbReference type="Pfam" id="PF00005">
    <property type="entry name" value="ABC_tran"/>
    <property type="match status" value="2"/>
</dbReference>
<comment type="caution">
    <text evidence="10">The sequence shown here is derived from an EMBL/GenBank/DDBJ whole genome shotgun (WGS) entry which is preliminary data.</text>
</comment>
<dbReference type="GO" id="GO:0005524">
    <property type="term" value="F:ATP binding"/>
    <property type="evidence" value="ECO:0007669"/>
    <property type="project" value="UniProtKB-KW"/>
</dbReference>
<keyword evidence="4" id="KW-0547">Nucleotide-binding</keyword>
<keyword evidence="6 8" id="KW-1133">Transmembrane helix</keyword>
<keyword evidence="3 8" id="KW-0812">Transmembrane</keyword>
<feature type="non-terminal residue" evidence="10">
    <location>
        <position position="1049"/>
    </location>
</feature>
<dbReference type="Pfam" id="PF01061">
    <property type="entry name" value="ABC2_membrane"/>
    <property type="match status" value="1"/>
</dbReference>
<dbReference type="InterPro" id="IPR017871">
    <property type="entry name" value="ABC_transporter-like_CS"/>
</dbReference>
<keyword evidence="7 8" id="KW-0472">Membrane</keyword>
<comment type="subcellular location">
    <subcellularLocation>
        <location evidence="1">Membrane</location>
        <topology evidence="1">Multi-pass membrane protein</topology>
    </subcellularLocation>
</comment>
<gene>
    <name evidence="10" type="ORF">DYB32_009954</name>
</gene>
<dbReference type="PANTHER" id="PTHR19241">
    <property type="entry name" value="ATP-BINDING CASSETTE TRANSPORTER"/>
    <property type="match status" value="1"/>
</dbReference>
<dbReference type="Proteomes" id="UP000285060">
    <property type="component" value="Unassembled WGS sequence"/>
</dbReference>
<reference evidence="10 11" key="1">
    <citation type="submission" date="2018-08" db="EMBL/GenBank/DDBJ databases">
        <title>Aphanomyces genome sequencing and annotation.</title>
        <authorList>
            <person name="Minardi D."/>
            <person name="Oidtmann B."/>
            <person name="Van Der Giezen M."/>
            <person name="Studholme D.J."/>
        </authorList>
    </citation>
    <scope>NUCLEOTIDE SEQUENCE [LARGE SCALE GENOMIC DNA]</scope>
    <source>
        <strain evidence="10 11">NJM0002</strain>
    </source>
</reference>
<evidence type="ECO:0000259" key="9">
    <source>
        <dbReference type="PROSITE" id="PS50893"/>
    </source>
</evidence>
<dbReference type="VEuPathDB" id="FungiDB:H310_15211"/>
<feature type="transmembrane region" description="Helical" evidence="8">
    <location>
        <begin position="714"/>
        <end position="738"/>
    </location>
</feature>
<dbReference type="GO" id="GO:0016887">
    <property type="term" value="F:ATP hydrolysis activity"/>
    <property type="evidence" value="ECO:0007669"/>
    <property type="project" value="InterPro"/>
</dbReference>
<dbReference type="VEuPathDB" id="FungiDB:H310_15212"/>
<protein>
    <recommendedName>
        <fullName evidence="9">ABC transporter domain-containing protein</fullName>
    </recommendedName>
</protein>